<accession>A0A845L3A9</accession>
<keyword evidence="4 9" id="KW-0067">ATP-binding</keyword>
<feature type="binding site" evidence="9">
    <location>
        <begin position="126"/>
        <end position="133"/>
    </location>
    <ligand>
        <name>ATP</name>
        <dbReference type="ChEBI" id="CHEBI:30616"/>
    </ligand>
</feature>
<dbReference type="EC" id="5.6.2.4" evidence="7"/>
<keyword evidence="5" id="KW-0413">Isomerase</keyword>
<dbReference type="AlphaFoldDB" id="A0A845L3A9"/>
<reference evidence="11 12" key="1">
    <citation type="submission" date="2020-01" db="EMBL/GenBank/DDBJ databases">
        <title>Whole-genome sequence of Heliobacterium undosum DSM 13378.</title>
        <authorList>
            <person name="Kyndt J.A."/>
            <person name="Meyer T.E."/>
        </authorList>
    </citation>
    <scope>NUCLEOTIDE SEQUENCE [LARGE SCALE GENOMIC DNA]</scope>
    <source>
        <strain evidence="11 12">DSM 13378</strain>
    </source>
</reference>
<keyword evidence="1 9" id="KW-0547">Nucleotide-binding</keyword>
<evidence type="ECO:0000256" key="9">
    <source>
        <dbReference type="PROSITE-ProRule" id="PRU00560"/>
    </source>
</evidence>
<dbReference type="PANTHER" id="PTHR11070:SF2">
    <property type="entry name" value="ATP-DEPENDENT DNA HELICASE SRS2"/>
    <property type="match status" value="1"/>
</dbReference>
<proteinExistence type="predicted"/>
<dbReference type="GO" id="GO:0003677">
    <property type="term" value="F:DNA binding"/>
    <property type="evidence" value="ECO:0007669"/>
    <property type="project" value="InterPro"/>
</dbReference>
<evidence type="ECO:0000256" key="5">
    <source>
        <dbReference type="ARBA" id="ARBA00023235"/>
    </source>
</evidence>
<dbReference type="GO" id="GO:0016787">
    <property type="term" value="F:hydrolase activity"/>
    <property type="evidence" value="ECO:0007669"/>
    <property type="project" value="UniProtKB-UniRule"/>
</dbReference>
<evidence type="ECO:0000256" key="2">
    <source>
        <dbReference type="ARBA" id="ARBA00022801"/>
    </source>
</evidence>
<name>A0A845L3A9_9FIRM</name>
<dbReference type="GO" id="GO:0005829">
    <property type="term" value="C:cytosol"/>
    <property type="evidence" value="ECO:0007669"/>
    <property type="project" value="TreeGrafter"/>
</dbReference>
<dbReference type="Proteomes" id="UP000463470">
    <property type="component" value="Unassembled WGS sequence"/>
</dbReference>
<dbReference type="CDD" id="cd17932">
    <property type="entry name" value="DEXQc_UvrD"/>
    <property type="match status" value="1"/>
</dbReference>
<feature type="domain" description="UvrD-like helicase ATP-binding" evidence="10">
    <location>
        <begin position="105"/>
        <end position="424"/>
    </location>
</feature>
<evidence type="ECO:0000256" key="8">
    <source>
        <dbReference type="ARBA" id="ARBA00048988"/>
    </source>
</evidence>
<organism evidence="11 12">
    <name type="scientific">Heliomicrobium undosum</name>
    <dbReference type="NCBI Taxonomy" id="121734"/>
    <lineage>
        <taxon>Bacteria</taxon>
        <taxon>Bacillati</taxon>
        <taxon>Bacillota</taxon>
        <taxon>Clostridia</taxon>
        <taxon>Eubacteriales</taxon>
        <taxon>Heliobacteriaceae</taxon>
        <taxon>Heliomicrobium</taxon>
    </lineage>
</organism>
<dbReference type="SUPFAM" id="SSF52540">
    <property type="entry name" value="P-loop containing nucleoside triphosphate hydrolases"/>
    <property type="match status" value="1"/>
</dbReference>
<comment type="catalytic activity">
    <reaction evidence="6">
        <text>Couples ATP hydrolysis with the unwinding of duplex DNA by translocating in the 3'-5' direction.</text>
        <dbReference type="EC" id="5.6.2.4"/>
    </reaction>
</comment>
<keyword evidence="12" id="KW-1185">Reference proteome</keyword>
<evidence type="ECO:0000256" key="7">
    <source>
        <dbReference type="ARBA" id="ARBA00034808"/>
    </source>
</evidence>
<dbReference type="Pfam" id="PF00580">
    <property type="entry name" value="UvrD-helicase"/>
    <property type="match status" value="1"/>
</dbReference>
<protein>
    <recommendedName>
        <fullName evidence="7">DNA 3'-5' helicase</fullName>
        <ecNumber evidence="7">5.6.2.4</ecNumber>
    </recommendedName>
</protein>
<evidence type="ECO:0000313" key="11">
    <source>
        <dbReference type="EMBL" id="MZP30186.1"/>
    </source>
</evidence>
<evidence type="ECO:0000256" key="1">
    <source>
        <dbReference type="ARBA" id="ARBA00022741"/>
    </source>
</evidence>
<comment type="catalytic activity">
    <reaction evidence="8">
        <text>ATP + H2O = ADP + phosphate + H(+)</text>
        <dbReference type="Rhea" id="RHEA:13065"/>
        <dbReference type="ChEBI" id="CHEBI:15377"/>
        <dbReference type="ChEBI" id="CHEBI:15378"/>
        <dbReference type="ChEBI" id="CHEBI:30616"/>
        <dbReference type="ChEBI" id="CHEBI:43474"/>
        <dbReference type="ChEBI" id="CHEBI:456216"/>
        <dbReference type="EC" id="5.6.2.4"/>
    </reaction>
</comment>
<dbReference type="GO" id="GO:0000725">
    <property type="term" value="P:recombinational repair"/>
    <property type="evidence" value="ECO:0007669"/>
    <property type="project" value="TreeGrafter"/>
</dbReference>
<comment type="caution">
    <text evidence="11">The sequence shown here is derived from an EMBL/GenBank/DDBJ whole genome shotgun (WGS) entry which is preliminary data.</text>
</comment>
<evidence type="ECO:0000256" key="3">
    <source>
        <dbReference type="ARBA" id="ARBA00022806"/>
    </source>
</evidence>
<evidence type="ECO:0000256" key="4">
    <source>
        <dbReference type="ARBA" id="ARBA00022840"/>
    </source>
</evidence>
<dbReference type="InterPro" id="IPR014016">
    <property type="entry name" value="UvrD-like_ATP-bd"/>
</dbReference>
<dbReference type="InterPro" id="IPR014017">
    <property type="entry name" value="DNA_helicase_UvrD-like_C"/>
</dbReference>
<dbReference type="RefSeq" id="WP_161258712.1">
    <property type="nucleotide sequence ID" value="NZ_WXEY01000010.1"/>
</dbReference>
<evidence type="ECO:0000259" key="10">
    <source>
        <dbReference type="PROSITE" id="PS51198"/>
    </source>
</evidence>
<dbReference type="GO" id="GO:0005524">
    <property type="term" value="F:ATP binding"/>
    <property type="evidence" value="ECO:0007669"/>
    <property type="project" value="UniProtKB-UniRule"/>
</dbReference>
<evidence type="ECO:0000313" key="12">
    <source>
        <dbReference type="Proteomes" id="UP000463470"/>
    </source>
</evidence>
<dbReference type="InterPro" id="IPR027417">
    <property type="entry name" value="P-loop_NTPase"/>
</dbReference>
<keyword evidence="3 9" id="KW-0347">Helicase</keyword>
<evidence type="ECO:0000256" key="6">
    <source>
        <dbReference type="ARBA" id="ARBA00034617"/>
    </source>
</evidence>
<dbReference type="EMBL" id="WXEY01000010">
    <property type="protein sequence ID" value="MZP30186.1"/>
    <property type="molecule type" value="Genomic_DNA"/>
</dbReference>
<dbReference type="PROSITE" id="PS51198">
    <property type="entry name" value="UVRD_HELICASE_ATP_BIND"/>
    <property type="match status" value="1"/>
</dbReference>
<dbReference type="Pfam" id="PF13361">
    <property type="entry name" value="UvrD_C"/>
    <property type="match status" value="1"/>
</dbReference>
<keyword evidence="2 9" id="KW-0378">Hydrolase</keyword>
<dbReference type="PANTHER" id="PTHR11070">
    <property type="entry name" value="UVRD / RECB / PCRA DNA HELICASE FAMILY MEMBER"/>
    <property type="match status" value="1"/>
</dbReference>
<dbReference type="Gene3D" id="1.10.486.10">
    <property type="entry name" value="PCRA, domain 4"/>
    <property type="match status" value="1"/>
</dbReference>
<dbReference type="GO" id="GO:0043138">
    <property type="term" value="F:3'-5' DNA helicase activity"/>
    <property type="evidence" value="ECO:0007669"/>
    <property type="project" value="UniProtKB-EC"/>
</dbReference>
<dbReference type="Gene3D" id="3.40.50.300">
    <property type="entry name" value="P-loop containing nucleotide triphosphate hydrolases"/>
    <property type="match status" value="3"/>
</dbReference>
<gene>
    <name evidence="11" type="ORF">GTO91_10745</name>
</gene>
<dbReference type="Gene3D" id="1.10.3170.10">
    <property type="entry name" value="Recbcd, chain B, domain 2"/>
    <property type="match status" value="1"/>
</dbReference>
<sequence length="824" mass="97192">MKFTAEALYSLLIYSQSFNIGWEEIKSQLSRGVRVYLFTPYGHETQNIPRLFLEAAEANLFEWYVVPEHHPLPQKDVFFYDGVVHDRSVFEYLADHSRPVTGRFCFNKEQYIITHASPERHQMIIAGAGTGKTSTMVNRVLFLKHQQSDLMLSQVAMITFTNEAAVEMRQRLIDRLHKYYKITGQRRYLEWMQEVRFLKVSTIHAFAKTFLEVEGRTLGFSSNIQIGSFIYDKRRIIEEGIDSFAKANPELFKAIERIPQYLVVEMVLFVNSVLDNRSVLINDLEKQIDFGDDEPNLSPLLLFLLKHLNERLSLFKRERNAWEISDLIRELDRVTERGRERKIALAWRYLFVDEFQDTDDVQVRFLLWLVRRSYCRLFVVGDEKQSIYRFRGADYTAFRQLSEGLNKLVDNLDRYHLALNYRSIPVLLLEMNEFFRNWSLKVRHFKYDREEQLRPALIKANEDSLYTDDRAEKKIRAYGSREMHLKEVLDQIGEEETAFIVRTNDDVDKVIRLCRKLGYPCEGEVRGDFYRSPPVRELYIVLQALLHPEVTKNWFALDQTSYGSRTLSYREVISGFNPDRLFLKELWRKTGGESTWEKYLSLITKKPILHVLEQIVADIRPEVNFFTRLQSKIAGSPEVSPRLERDSEIKTLEYSMNLEHLFFLLRRHFGDSSVSLIELAHFLRIKMDTDTSEIPLLAPEEQRKHRLRCLTVHKAKGAQFEHVIIPITRHPFLRSGRPQVILARHNDRWQVGYRLHLHTFSYRNLIFDQLSGHENPEIVAEETRLLYVAMTRAKKGLYVQVDDDIARNNRLNSWRDLLRLGGMV</sequence>
<dbReference type="OrthoDB" id="9810135at2"/>
<dbReference type="InterPro" id="IPR000212">
    <property type="entry name" value="DNA_helicase_UvrD/REP"/>
</dbReference>